<name>X1PIG3_9ZZZZ</name>
<organism evidence="1">
    <name type="scientific">marine sediment metagenome</name>
    <dbReference type="NCBI Taxonomy" id="412755"/>
    <lineage>
        <taxon>unclassified sequences</taxon>
        <taxon>metagenomes</taxon>
        <taxon>ecological metagenomes</taxon>
    </lineage>
</organism>
<gene>
    <name evidence="1" type="ORF">S06H3_61812</name>
</gene>
<dbReference type="EMBL" id="BARV01040606">
    <property type="protein sequence ID" value="GAI55628.1"/>
    <property type="molecule type" value="Genomic_DNA"/>
</dbReference>
<protein>
    <submittedName>
        <fullName evidence="1">Uncharacterized protein</fullName>
    </submittedName>
</protein>
<reference evidence="1" key="1">
    <citation type="journal article" date="2014" name="Front. Microbiol.">
        <title>High frequency of phylogenetically diverse reductive dehalogenase-homologous genes in deep subseafloor sedimentary metagenomes.</title>
        <authorList>
            <person name="Kawai M."/>
            <person name="Futagami T."/>
            <person name="Toyoda A."/>
            <person name="Takaki Y."/>
            <person name="Nishi S."/>
            <person name="Hori S."/>
            <person name="Arai W."/>
            <person name="Tsubouchi T."/>
            <person name="Morono Y."/>
            <person name="Uchiyama I."/>
            <person name="Ito T."/>
            <person name="Fujiyama A."/>
            <person name="Inagaki F."/>
            <person name="Takami H."/>
        </authorList>
    </citation>
    <scope>NUCLEOTIDE SEQUENCE</scope>
    <source>
        <strain evidence="1">Expedition CK06-06</strain>
    </source>
</reference>
<proteinExistence type="predicted"/>
<comment type="caution">
    <text evidence="1">The sequence shown here is derived from an EMBL/GenBank/DDBJ whole genome shotgun (WGS) entry which is preliminary data.</text>
</comment>
<accession>X1PIG3</accession>
<evidence type="ECO:0000313" key="1">
    <source>
        <dbReference type="EMBL" id="GAI55628.1"/>
    </source>
</evidence>
<dbReference type="AlphaFoldDB" id="X1PIG3"/>
<sequence>MSTQEDILKKVRNTTKKLIALVNAKHGEPVEDWEYLIHHIEIVNGVEELHQCILFEPAKKSLKQVFIENLKF</sequence>